<keyword evidence="3 6" id="KW-0812">Transmembrane</keyword>
<dbReference type="OrthoDB" id="5329450at2"/>
<dbReference type="GO" id="GO:0016020">
    <property type="term" value="C:membrane"/>
    <property type="evidence" value="ECO:0007669"/>
    <property type="project" value="UniProtKB-SubCell"/>
</dbReference>
<keyword evidence="4 6" id="KW-1133">Transmembrane helix</keyword>
<feature type="transmembrane region" description="Helical" evidence="6">
    <location>
        <begin position="177"/>
        <end position="199"/>
    </location>
</feature>
<evidence type="ECO:0000256" key="1">
    <source>
        <dbReference type="ARBA" id="ARBA00004141"/>
    </source>
</evidence>
<feature type="transmembrane region" description="Helical" evidence="6">
    <location>
        <begin position="295"/>
        <end position="315"/>
    </location>
</feature>
<feature type="transmembrane region" description="Helical" evidence="6">
    <location>
        <begin position="242"/>
        <end position="275"/>
    </location>
</feature>
<evidence type="ECO:0000256" key="4">
    <source>
        <dbReference type="ARBA" id="ARBA00022989"/>
    </source>
</evidence>
<keyword evidence="5 6" id="KW-0472">Membrane</keyword>
<protein>
    <submittedName>
        <fullName evidence="8">Citrate transporter</fullName>
    </submittedName>
</protein>
<keyword evidence="2" id="KW-0813">Transport</keyword>
<feature type="transmembrane region" description="Helical" evidence="6">
    <location>
        <begin position="136"/>
        <end position="157"/>
    </location>
</feature>
<dbReference type="NCBIfam" id="TIGR00784">
    <property type="entry name" value="citMHS"/>
    <property type="match status" value="1"/>
</dbReference>
<accession>A0A502GGA9</accession>
<dbReference type="EMBL" id="RCZP01000001">
    <property type="protein sequence ID" value="TPG61317.1"/>
    <property type="molecule type" value="Genomic_DNA"/>
</dbReference>
<proteinExistence type="predicted"/>
<organism evidence="8 9">
    <name type="scientific">Muricoccus nepalensis</name>
    <dbReference type="NCBI Taxonomy" id="1854500"/>
    <lineage>
        <taxon>Bacteria</taxon>
        <taxon>Pseudomonadati</taxon>
        <taxon>Pseudomonadota</taxon>
        <taxon>Alphaproteobacteria</taxon>
        <taxon>Acetobacterales</taxon>
        <taxon>Roseomonadaceae</taxon>
        <taxon>Muricoccus</taxon>
    </lineage>
</organism>
<evidence type="ECO:0000259" key="7">
    <source>
        <dbReference type="Pfam" id="PF03600"/>
    </source>
</evidence>
<dbReference type="RefSeq" id="WP_140881045.1">
    <property type="nucleotide sequence ID" value="NZ_RCZP01000001.1"/>
</dbReference>
<comment type="subcellular location">
    <subcellularLocation>
        <location evidence="1">Membrane</location>
        <topology evidence="1">Multi-pass membrane protein</topology>
    </subcellularLocation>
</comment>
<dbReference type="AlphaFoldDB" id="A0A502GGA9"/>
<comment type="caution">
    <text evidence="8">The sequence shown here is derived from an EMBL/GenBank/DDBJ whole genome shotgun (WGS) entry which is preliminary data.</text>
</comment>
<dbReference type="Proteomes" id="UP000317078">
    <property type="component" value="Unassembled WGS sequence"/>
</dbReference>
<feature type="transmembrane region" description="Helical" evidence="6">
    <location>
        <begin position="327"/>
        <end position="350"/>
    </location>
</feature>
<reference evidence="8 9" key="1">
    <citation type="journal article" date="2019" name="Environ. Microbiol.">
        <title>Species interactions and distinct microbial communities in high Arctic permafrost affected cryosols are associated with the CH4 and CO2 gas fluxes.</title>
        <authorList>
            <person name="Altshuler I."/>
            <person name="Hamel J."/>
            <person name="Turney S."/>
            <person name="Magnuson E."/>
            <person name="Levesque R."/>
            <person name="Greer C."/>
            <person name="Whyte L.G."/>
        </authorList>
    </citation>
    <scope>NUCLEOTIDE SEQUENCE [LARGE SCALE GENOMIC DNA]</scope>
    <source>
        <strain evidence="8 9">S9.3B</strain>
    </source>
</reference>
<feature type="domain" description="Citrate transporter-like" evidence="7">
    <location>
        <begin position="15"/>
        <end position="386"/>
    </location>
</feature>
<dbReference type="Pfam" id="PF03600">
    <property type="entry name" value="CitMHS"/>
    <property type="match status" value="1"/>
</dbReference>
<feature type="transmembrane region" description="Helical" evidence="6">
    <location>
        <begin position="98"/>
        <end position="116"/>
    </location>
</feature>
<feature type="transmembrane region" description="Helical" evidence="6">
    <location>
        <begin position="418"/>
        <end position="440"/>
    </location>
</feature>
<feature type="transmembrane region" description="Helical" evidence="6">
    <location>
        <begin position="391"/>
        <end position="412"/>
    </location>
</feature>
<evidence type="ECO:0000256" key="6">
    <source>
        <dbReference type="SAM" id="Phobius"/>
    </source>
</evidence>
<sequence length="441" mass="46240">MLTVLAYVMVIVFMALIMTDRLSALLALILVPVAFALLGAALGVSSIDIGPMILAGIRNLAPTGVLLLFAILFFGIMIDAGLFDPVARTVLRLVHGDPVRIVIGTAVLATIVSLDGDSSTSYIITTTAMLPLYRRLGMNPLIAACVIMLAAGNTNLTPWGGPTARAASALHVDVNDLFVPLVPTMVGCFLFTLGVAWFLGRRERARIGVANLPGLEDVPAPSGGVVDTDAPHPAERRPHLLFVNLGLTVALMVCLFLGVLPLPVLFMIGFALATLINYPDLKEQKERLAAHAPNVLAVVSLIFAAGIFTGILSGTGMVDAMARSVTAVIPASAGPYIPAITAVLSIPFTFFISNDAFYFGVLPILAEAGAAFGHSPQVIGRASLVGQQVHLLSPLVASTYLLVGLCGVDFGAHQRFTLPWSLGMAAVMLVFSALIGVIPLF</sequence>
<gene>
    <name evidence="8" type="ORF">EAH89_01835</name>
</gene>
<keyword evidence="9" id="KW-1185">Reference proteome</keyword>
<evidence type="ECO:0000256" key="5">
    <source>
        <dbReference type="ARBA" id="ARBA00023136"/>
    </source>
</evidence>
<evidence type="ECO:0000256" key="3">
    <source>
        <dbReference type="ARBA" id="ARBA00022692"/>
    </source>
</evidence>
<dbReference type="InterPro" id="IPR004680">
    <property type="entry name" value="Cit_transptr-like_dom"/>
</dbReference>
<dbReference type="GO" id="GO:0015137">
    <property type="term" value="F:citrate transmembrane transporter activity"/>
    <property type="evidence" value="ECO:0007669"/>
    <property type="project" value="InterPro"/>
</dbReference>
<evidence type="ECO:0000256" key="2">
    <source>
        <dbReference type="ARBA" id="ARBA00022448"/>
    </source>
</evidence>
<dbReference type="InterPro" id="IPR014738">
    <property type="entry name" value="Citrate_transporter"/>
</dbReference>
<feature type="transmembrane region" description="Helical" evidence="6">
    <location>
        <begin position="59"/>
        <end position="78"/>
    </location>
</feature>
<feature type="transmembrane region" description="Helical" evidence="6">
    <location>
        <begin position="25"/>
        <end position="47"/>
    </location>
</feature>
<evidence type="ECO:0000313" key="9">
    <source>
        <dbReference type="Proteomes" id="UP000317078"/>
    </source>
</evidence>
<evidence type="ECO:0000313" key="8">
    <source>
        <dbReference type="EMBL" id="TPG61317.1"/>
    </source>
</evidence>
<name>A0A502GGA9_9PROT</name>